<dbReference type="InterPro" id="IPR004273">
    <property type="entry name" value="Dynein_heavy_D6_P-loop"/>
</dbReference>
<dbReference type="FunFam" id="1.10.8.720:FF:000006">
    <property type="entry name" value="cytoplasmic dynein 2 heavy chain 1"/>
    <property type="match status" value="1"/>
</dbReference>
<dbReference type="PANTHER" id="PTHR45703">
    <property type="entry name" value="DYNEIN HEAVY CHAIN"/>
    <property type="match status" value="1"/>
</dbReference>
<gene>
    <name evidence="11" type="ORF">MANT1106_LOCUS13617</name>
</gene>
<dbReference type="Gene3D" id="6.10.140.1060">
    <property type="match status" value="1"/>
</dbReference>
<dbReference type="Pfam" id="PF18199">
    <property type="entry name" value="Dynein_C"/>
    <property type="match status" value="1"/>
</dbReference>
<dbReference type="FunFam" id="3.40.50.300:FF:001685">
    <property type="entry name" value="Dynein heavy chain, putative"/>
    <property type="match status" value="1"/>
</dbReference>
<dbReference type="GO" id="GO:0051959">
    <property type="term" value="F:dynein light intermediate chain binding"/>
    <property type="evidence" value="ECO:0007669"/>
    <property type="project" value="InterPro"/>
</dbReference>
<organism evidence="11">
    <name type="scientific">Mantoniella antarctica</name>
    <dbReference type="NCBI Taxonomy" id="81844"/>
    <lineage>
        <taxon>Eukaryota</taxon>
        <taxon>Viridiplantae</taxon>
        <taxon>Chlorophyta</taxon>
        <taxon>Mamiellophyceae</taxon>
        <taxon>Mamiellales</taxon>
        <taxon>Mamiellaceae</taxon>
        <taxon>Mantoniella</taxon>
    </lineage>
</organism>
<protein>
    <recommendedName>
        <fullName evidence="12">Cytoplasmic dynein 2 heavy chain 1</fullName>
    </recommendedName>
</protein>
<evidence type="ECO:0000259" key="6">
    <source>
        <dbReference type="Pfam" id="PF03028"/>
    </source>
</evidence>
<keyword evidence="4" id="KW-0175">Coiled coil</keyword>
<dbReference type="InterPro" id="IPR043160">
    <property type="entry name" value="Dynein_C_barrel"/>
</dbReference>
<dbReference type="FunFam" id="3.40.50.300:FF:000598">
    <property type="entry name" value="Dynein cytoplasmic 2 heavy chain 1"/>
    <property type="match status" value="1"/>
</dbReference>
<keyword evidence="3" id="KW-0966">Cell projection</keyword>
<comment type="subcellular location">
    <subcellularLocation>
        <location evidence="1">Cell projection</location>
        <location evidence="1">Cilium</location>
    </subcellularLocation>
</comment>
<reference evidence="11" key="1">
    <citation type="submission" date="2021-01" db="EMBL/GenBank/DDBJ databases">
        <authorList>
            <person name="Corre E."/>
            <person name="Pelletier E."/>
            <person name="Niang G."/>
            <person name="Scheremetjew M."/>
            <person name="Finn R."/>
            <person name="Kale V."/>
            <person name="Holt S."/>
            <person name="Cochrane G."/>
            <person name="Meng A."/>
            <person name="Brown T."/>
            <person name="Cohen L."/>
        </authorList>
    </citation>
    <scope>NUCLEOTIDE SEQUENCE</scope>
    <source>
        <strain evidence="11">SL-175</strain>
    </source>
</reference>
<dbReference type="GO" id="GO:0007018">
    <property type="term" value="P:microtubule-based movement"/>
    <property type="evidence" value="ECO:0007669"/>
    <property type="project" value="InterPro"/>
</dbReference>
<proteinExistence type="predicted"/>
<dbReference type="Gene3D" id="1.10.8.720">
    <property type="entry name" value="Region D6 of dynein motor"/>
    <property type="match status" value="1"/>
</dbReference>
<evidence type="ECO:0000259" key="7">
    <source>
        <dbReference type="Pfam" id="PF12777"/>
    </source>
</evidence>
<evidence type="ECO:0000313" key="11">
    <source>
        <dbReference type="EMBL" id="CAD8710931.1"/>
    </source>
</evidence>
<dbReference type="GO" id="GO:0005929">
    <property type="term" value="C:cilium"/>
    <property type="evidence" value="ECO:0007669"/>
    <property type="project" value="UniProtKB-SubCell"/>
</dbReference>
<evidence type="ECO:0000256" key="2">
    <source>
        <dbReference type="ARBA" id="ARBA00023069"/>
    </source>
</evidence>
<dbReference type="InterPro" id="IPR027417">
    <property type="entry name" value="P-loop_NTPase"/>
</dbReference>
<dbReference type="InterPro" id="IPR035706">
    <property type="entry name" value="AAA_9"/>
</dbReference>
<dbReference type="Pfam" id="PF18198">
    <property type="entry name" value="AAA_lid_11"/>
    <property type="match status" value="1"/>
</dbReference>
<feature type="domain" description="Dynein heavy chain C-terminal" evidence="10">
    <location>
        <begin position="1143"/>
        <end position="1387"/>
    </location>
</feature>
<evidence type="ECO:0000256" key="3">
    <source>
        <dbReference type="ARBA" id="ARBA00023273"/>
    </source>
</evidence>
<dbReference type="InterPro" id="IPR026983">
    <property type="entry name" value="DHC"/>
</dbReference>
<dbReference type="Gene3D" id="3.10.490.20">
    <property type="match status" value="1"/>
</dbReference>
<evidence type="ECO:0000259" key="8">
    <source>
        <dbReference type="Pfam" id="PF12781"/>
    </source>
</evidence>
<dbReference type="InterPro" id="IPR041228">
    <property type="entry name" value="Dynein_C"/>
</dbReference>
<dbReference type="Pfam" id="PF03028">
    <property type="entry name" value="Dynein_heavy"/>
    <property type="match status" value="1"/>
</dbReference>
<dbReference type="EMBL" id="HBFC01022686">
    <property type="protein sequence ID" value="CAD8710931.1"/>
    <property type="molecule type" value="Transcribed_RNA"/>
</dbReference>
<dbReference type="InterPro" id="IPR024743">
    <property type="entry name" value="Dynein_HC_stalk"/>
</dbReference>
<dbReference type="Pfam" id="PF12781">
    <property type="entry name" value="AAA_9"/>
    <property type="match status" value="1"/>
</dbReference>
<dbReference type="Gene3D" id="1.10.8.1220">
    <property type="match status" value="1"/>
</dbReference>
<evidence type="ECO:0000259" key="9">
    <source>
        <dbReference type="Pfam" id="PF18198"/>
    </source>
</evidence>
<dbReference type="Pfam" id="PF12777">
    <property type="entry name" value="MT"/>
    <property type="match status" value="1"/>
</dbReference>
<name>A0A7S0XAD2_9CHLO</name>
<evidence type="ECO:0000256" key="4">
    <source>
        <dbReference type="SAM" id="Coils"/>
    </source>
</evidence>
<dbReference type="Gene3D" id="3.40.50.300">
    <property type="entry name" value="P-loop containing nucleotide triphosphate hydrolases"/>
    <property type="match status" value="2"/>
</dbReference>
<feature type="domain" description="Dynein heavy chain AAA lid" evidence="9">
    <location>
        <begin position="929"/>
        <end position="1068"/>
    </location>
</feature>
<sequence>MAAASERKREVETLQVKLGREETDLNERKGGIEDELSDIQPLIDAARKAVGQIKSDNLNEIKSLKMPPDAIRDVLEGVLILMGQTDTSWSSMRKFLSSRAVKDDIINFDAHTVVPRNRDAVGKLLQEKGASFEHQNIYRVSVAAAPLAAWVKANVKYSLVLEKIAPLEADLEALTASLATSRARVGQCEADLEALDAQVVELKAEFGRRTGEAESLKLSLQRAHNQLEAAERLLGKLGGEKDRWEEQVTRLEGTLRALPLDSLLAAGFIAYLPALPEDQRQDTMAQWTSFLGVERFDLRRFMSSESEMLTWKAEGLPGDELSMENAVVILQSVQAPLIIDPSTQACLWLKAHTAKHDKAALETVTMHDKRFTNKLELAVRFGKTLVIEEVDRIEPILYSIVRKDLERQGMRWVVQVGDKAVDYNDSFRLYLVTRNPYLTIPPAAASVISEVNFTVTRSGLEGQLLGLVIQREQPELEAQKSHLLQTEEHLKVALAGLEKTLLQTLATSTGNILENTVLINSLDETKAKGTTVKESLEESTTLQESLDEQRNAYRPIAARGSKMFFITRDLRALNHTYQFSLNSFVVLFQAALSEATPTSSLQGRIDTLSAALLRLVFAHVSRAIFNADRLTFGMHFTRHLAKEQADADAWDHFFGLGGADADGAPRASQARRVGASAPGWVPADAGPGYDSLVAAFPAMAAAYDFTNGPAWNDWMKSPVAETGVPARVSTRASTGGSGAAFEQLLLVQALRPDRLESAMVSFVCTQLGVTSVAPPPLSLARVCEEAGPASPVLFLVTPGSDPSQELEEHAAKTRGRGRYHQLAMGQGQAAGAMRLLAECARTGDWLCLKNLHLVVAWLPNLEKEIYVLKPHADFRLFFTSEPHDKFPASLLEGCLKVTYEAPPGLKRNVSRTYEAWGHQYISDGSVLRAKLLFLLAWFHAVVQERRAYVPQGWTKFYEFSFADLRSGAEIINQACHGGSEPQWPQIHGLLERAIYGGRVDSAYDVVVLRTYLEQFFSNEMTGGGGIRQRCLPGTGITLPNSAHHGDYTAMLSELDEANSPSLFSLPVNVDRTVQVANSKHVITSLRTMAVAAGVASGFDRDAWLAQLQPLLRAWDRLAGASPHQRTSRASAGSLAPGMAGGAQGSTPVDAFVELEKTRGHAAVAAVERTLSTLGRVLRGTELLTPAVFAAGRVLMEGAVPAGWEKHWEGPEEPMAYCKAVVHRMSAVIAMAERAKGGEGVLLSKPVRLEDFFHPETFLNALRQQMAQQAGVAIDSLVLVTGWGAGAAVAGGAAVEGLRLQGAAFDGTRLADTASDAPPYTPLPLCTLAWVVPERPGAGGGAGGGCAPLHLPLYLTPERERAIADVQFPVFDAEECSKWVLAGAACFMGAQ</sequence>
<accession>A0A7S0XAD2</accession>
<evidence type="ECO:0000256" key="1">
    <source>
        <dbReference type="ARBA" id="ARBA00004138"/>
    </source>
</evidence>
<dbReference type="PANTHER" id="PTHR45703:SF22">
    <property type="entry name" value="DYNEIN CYTOPLASMIC 2 HEAVY CHAIN 1"/>
    <property type="match status" value="1"/>
</dbReference>
<dbReference type="GO" id="GO:0045505">
    <property type="term" value="F:dynein intermediate chain binding"/>
    <property type="evidence" value="ECO:0007669"/>
    <property type="project" value="InterPro"/>
</dbReference>
<feature type="domain" description="Dynein heavy chain coiled coil stalk" evidence="7">
    <location>
        <begin position="20"/>
        <end position="287"/>
    </location>
</feature>
<dbReference type="Gene3D" id="1.20.920.20">
    <property type="match status" value="1"/>
</dbReference>
<dbReference type="GO" id="GO:0008569">
    <property type="term" value="F:minus-end-directed microtubule motor activity"/>
    <property type="evidence" value="ECO:0007669"/>
    <property type="project" value="InterPro"/>
</dbReference>
<evidence type="ECO:0008006" key="12">
    <source>
        <dbReference type="Google" id="ProtNLM"/>
    </source>
</evidence>
<dbReference type="GO" id="GO:0030286">
    <property type="term" value="C:dynein complex"/>
    <property type="evidence" value="ECO:0007669"/>
    <property type="project" value="InterPro"/>
</dbReference>
<feature type="region of interest" description="Disordered" evidence="5">
    <location>
        <begin position="1122"/>
        <end position="1141"/>
    </location>
</feature>
<feature type="coiled-coil region" evidence="4">
    <location>
        <begin position="185"/>
        <end position="247"/>
    </location>
</feature>
<feature type="domain" description="Dynein heavy chain ATP-binding dynein motor region" evidence="8">
    <location>
        <begin position="310"/>
        <end position="531"/>
    </location>
</feature>
<keyword evidence="2" id="KW-0969">Cilium</keyword>
<evidence type="ECO:0000256" key="5">
    <source>
        <dbReference type="SAM" id="MobiDB-lite"/>
    </source>
</evidence>
<evidence type="ECO:0000259" key="10">
    <source>
        <dbReference type="Pfam" id="PF18199"/>
    </source>
</evidence>
<dbReference type="InterPro" id="IPR041658">
    <property type="entry name" value="AAA_lid_11"/>
</dbReference>
<dbReference type="InterPro" id="IPR042219">
    <property type="entry name" value="AAA_lid_11_sf"/>
</dbReference>
<feature type="domain" description="Dynein heavy chain region D6 P-loop" evidence="6">
    <location>
        <begin position="788"/>
        <end position="898"/>
    </location>
</feature>